<sequence length="437" mass="49904">MVSIIKFLKNHQGFMKYFKNTSWLFAEKILRMVVGLLVGVWVARYLGPEQFGLLSYALSFVGLFSIVATFGLDEIVVRELVKDESRRDDLIGTAFWLKLFGAFVVLLALAFAVKFTSNDDNTNILVFIIASALIFQSFNVVDFYFQSKVMGKFIVYANLISLFISSIVKITLILNDASLIAFAWVVLFDGFILACGFIYFFLKHSTFRIKNLIFYKSTAIDLLKDSWPLIFSGAVLMIQARIDQVMIKEMINSTEVGYYSAAIRLIEAFGFIPVMLKISLYPSILNSRKDSNELYQNRLLNFYRLNFILFLAVAIPLFIFSEQIVILLFGIEYQSVGILLSLMVIRLFFANMGVARSAYIINENLMLFSLITMTLGTITNIVLNYYWIPLYASKGAIIATIISFLVSIFVVDIFYSKTRNNLILQFKGIFSFYKLKV</sequence>
<evidence type="ECO:0000256" key="5">
    <source>
        <dbReference type="SAM" id="Phobius"/>
    </source>
</evidence>
<evidence type="ECO:0000256" key="1">
    <source>
        <dbReference type="ARBA" id="ARBA00004141"/>
    </source>
</evidence>
<feature type="transmembrane region" description="Helical" evidence="5">
    <location>
        <begin position="336"/>
        <end position="355"/>
    </location>
</feature>
<feature type="transmembrane region" description="Helical" evidence="5">
    <location>
        <begin position="124"/>
        <end position="141"/>
    </location>
</feature>
<dbReference type="Pfam" id="PF01943">
    <property type="entry name" value="Polysacc_synt"/>
    <property type="match status" value="1"/>
</dbReference>
<feature type="transmembrane region" description="Helical" evidence="5">
    <location>
        <begin position="394"/>
        <end position="415"/>
    </location>
</feature>
<feature type="transmembrane region" description="Helical" evidence="5">
    <location>
        <begin position="367"/>
        <end position="388"/>
    </location>
</feature>
<feature type="transmembrane region" description="Helical" evidence="5">
    <location>
        <begin position="53"/>
        <end position="72"/>
    </location>
</feature>
<name>A0A381Y014_9ZZZZ</name>
<evidence type="ECO:0000313" key="6">
    <source>
        <dbReference type="EMBL" id="SVA70318.1"/>
    </source>
</evidence>
<dbReference type="PANTHER" id="PTHR43424">
    <property type="entry name" value="LOCUS PUTATIVE PROTEIN 1-RELATED"/>
    <property type="match status" value="1"/>
</dbReference>
<dbReference type="AlphaFoldDB" id="A0A381Y014"/>
<keyword evidence="2 5" id="KW-0812">Transmembrane</keyword>
<feature type="transmembrane region" description="Helical" evidence="5">
    <location>
        <begin position="93"/>
        <end position="112"/>
    </location>
</feature>
<feature type="transmembrane region" description="Helical" evidence="5">
    <location>
        <begin position="153"/>
        <end position="174"/>
    </location>
</feature>
<dbReference type="EMBL" id="UINC01016993">
    <property type="protein sequence ID" value="SVA70318.1"/>
    <property type="molecule type" value="Genomic_DNA"/>
</dbReference>
<feature type="transmembrane region" description="Helical" evidence="5">
    <location>
        <begin position="305"/>
        <end position="330"/>
    </location>
</feature>
<dbReference type="CDD" id="cd13128">
    <property type="entry name" value="MATE_Wzx_like"/>
    <property type="match status" value="1"/>
</dbReference>
<dbReference type="InterPro" id="IPR002797">
    <property type="entry name" value="Polysacc_synth"/>
</dbReference>
<keyword evidence="4 5" id="KW-0472">Membrane</keyword>
<gene>
    <name evidence="6" type="ORF">METZ01_LOCUS123172</name>
</gene>
<reference evidence="6" key="1">
    <citation type="submission" date="2018-05" db="EMBL/GenBank/DDBJ databases">
        <authorList>
            <person name="Lanie J.A."/>
            <person name="Ng W.-L."/>
            <person name="Kazmierczak K.M."/>
            <person name="Andrzejewski T.M."/>
            <person name="Davidsen T.M."/>
            <person name="Wayne K.J."/>
            <person name="Tettelin H."/>
            <person name="Glass J.I."/>
            <person name="Rusch D."/>
            <person name="Podicherti R."/>
            <person name="Tsui H.-C.T."/>
            <person name="Winkler M.E."/>
        </authorList>
    </citation>
    <scope>NUCLEOTIDE SEQUENCE</scope>
</reference>
<dbReference type="PANTHER" id="PTHR43424:SF1">
    <property type="entry name" value="LOCUS PUTATIVE PROTEIN 1-RELATED"/>
    <property type="match status" value="1"/>
</dbReference>
<organism evidence="6">
    <name type="scientific">marine metagenome</name>
    <dbReference type="NCBI Taxonomy" id="408172"/>
    <lineage>
        <taxon>unclassified sequences</taxon>
        <taxon>metagenomes</taxon>
        <taxon>ecological metagenomes</taxon>
    </lineage>
</organism>
<evidence type="ECO:0000256" key="4">
    <source>
        <dbReference type="ARBA" id="ARBA00023136"/>
    </source>
</evidence>
<feature type="transmembrane region" description="Helical" evidence="5">
    <location>
        <begin position="29"/>
        <end position="47"/>
    </location>
</feature>
<evidence type="ECO:0000256" key="3">
    <source>
        <dbReference type="ARBA" id="ARBA00022989"/>
    </source>
</evidence>
<dbReference type="GO" id="GO:0016020">
    <property type="term" value="C:membrane"/>
    <property type="evidence" value="ECO:0007669"/>
    <property type="project" value="UniProtKB-SubCell"/>
</dbReference>
<keyword evidence="3 5" id="KW-1133">Transmembrane helix</keyword>
<comment type="subcellular location">
    <subcellularLocation>
        <location evidence="1">Membrane</location>
        <topology evidence="1">Multi-pass membrane protein</topology>
    </subcellularLocation>
</comment>
<dbReference type="InterPro" id="IPR052556">
    <property type="entry name" value="PolySynth_Transporter"/>
</dbReference>
<evidence type="ECO:0008006" key="7">
    <source>
        <dbReference type="Google" id="ProtNLM"/>
    </source>
</evidence>
<accession>A0A381Y014</accession>
<proteinExistence type="predicted"/>
<evidence type="ECO:0000256" key="2">
    <source>
        <dbReference type="ARBA" id="ARBA00022692"/>
    </source>
</evidence>
<protein>
    <recommendedName>
        <fullName evidence="7">Polysaccharide biosynthesis protein C-terminal domain-containing protein</fullName>
    </recommendedName>
</protein>
<feature type="transmembrane region" description="Helical" evidence="5">
    <location>
        <begin position="180"/>
        <end position="202"/>
    </location>
</feature>